<sequence length="49" mass="5291">MNCFFLAALIKSDLRRHNVNAGVPRCDAKPVPVDSPVDVAPSIQSVTQL</sequence>
<gene>
    <name evidence="1" type="ORF">GDO78_011275</name>
</gene>
<evidence type="ECO:0000313" key="1">
    <source>
        <dbReference type="EMBL" id="KAG9482515.1"/>
    </source>
</evidence>
<proteinExistence type="predicted"/>
<accession>A0A8J6F8K5</accession>
<name>A0A8J6F8K5_ELECQ</name>
<evidence type="ECO:0000313" key="2">
    <source>
        <dbReference type="Proteomes" id="UP000770717"/>
    </source>
</evidence>
<keyword evidence="2" id="KW-1185">Reference proteome</keyword>
<comment type="caution">
    <text evidence="1">The sequence shown here is derived from an EMBL/GenBank/DDBJ whole genome shotgun (WGS) entry which is preliminary data.</text>
</comment>
<reference evidence="1" key="1">
    <citation type="thesis" date="2020" institute="ProQuest LLC" country="789 East Eisenhower Parkway, Ann Arbor, MI, USA">
        <title>Comparative Genomics and Chromosome Evolution.</title>
        <authorList>
            <person name="Mudd A.B."/>
        </authorList>
    </citation>
    <scope>NUCLEOTIDE SEQUENCE</scope>
    <source>
        <strain evidence="1">HN-11 Male</strain>
        <tissue evidence="1">Kidney and liver</tissue>
    </source>
</reference>
<dbReference type="Proteomes" id="UP000770717">
    <property type="component" value="Unassembled WGS sequence"/>
</dbReference>
<organism evidence="1 2">
    <name type="scientific">Eleutherodactylus coqui</name>
    <name type="common">Puerto Rican coqui</name>
    <dbReference type="NCBI Taxonomy" id="57060"/>
    <lineage>
        <taxon>Eukaryota</taxon>
        <taxon>Metazoa</taxon>
        <taxon>Chordata</taxon>
        <taxon>Craniata</taxon>
        <taxon>Vertebrata</taxon>
        <taxon>Euteleostomi</taxon>
        <taxon>Amphibia</taxon>
        <taxon>Batrachia</taxon>
        <taxon>Anura</taxon>
        <taxon>Neobatrachia</taxon>
        <taxon>Hyloidea</taxon>
        <taxon>Eleutherodactylidae</taxon>
        <taxon>Eleutherodactylinae</taxon>
        <taxon>Eleutherodactylus</taxon>
        <taxon>Eleutherodactylus</taxon>
    </lineage>
</organism>
<dbReference type="AlphaFoldDB" id="A0A8J6F8K5"/>
<protein>
    <submittedName>
        <fullName evidence="1">Uncharacterized protein</fullName>
    </submittedName>
</protein>
<dbReference type="EMBL" id="WNTK01000006">
    <property type="protein sequence ID" value="KAG9482515.1"/>
    <property type="molecule type" value="Genomic_DNA"/>
</dbReference>